<feature type="transmembrane region" description="Helical" evidence="1">
    <location>
        <begin position="117"/>
        <end position="138"/>
    </location>
</feature>
<sequence length="216" mass="25064">MRSSNGDRSKIDITYEVIMVLLAAASIGTLWYDTGVDSYLIWGTWGVFFLDFLYRLVTSKNKWKFVKANPFIVIAVIPLDAVFQVARAARILHLLRLKTITKYYTMPFVRFLKQQNLAVIVSLSSVFLFIVIIPLYYLEPEIDGYIEAFWSGLLSFVLFGRSNFEPITMTWHIILVLLSILGVVFYGLMISTIFDIFYQSNYAQKLLQKWKKHSKL</sequence>
<dbReference type="RefSeq" id="WP_175488363.1">
    <property type="nucleotide sequence ID" value="NZ_FNDU01000008.1"/>
</dbReference>
<evidence type="ECO:0000313" key="2">
    <source>
        <dbReference type="EMBL" id="SDI49801.1"/>
    </source>
</evidence>
<keyword evidence="3" id="KW-1185">Reference proteome</keyword>
<dbReference type="EMBL" id="FNDU01000008">
    <property type="protein sequence ID" value="SDI49801.1"/>
    <property type="molecule type" value="Genomic_DNA"/>
</dbReference>
<dbReference type="AlphaFoldDB" id="A0A1G8L2G0"/>
<keyword evidence="1" id="KW-1133">Transmembrane helix</keyword>
<proteinExistence type="predicted"/>
<organism evidence="2 3">
    <name type="scientific">Alteribacillus bidgolensis</name>
    <dbReference type="NCBI Taxonomy" id="930129"/>
    <lineage>
        <taxon>Bacteria</taxon>
        <taxon>Bacillati</taxon>
        <taxon>Bacillota</taxon>
        <taxon>Bacilli</taxon>
        <taxon>Bacillales</taxon>
        <taxon>Bacillaceae</taxon>
        <taxon>Alteribacillus</taxon>
    </lineage>
</organism>
<evidence type="ECO:0000256" key="1">
    <source>
        <dbReference type="SAM" id="Phobius"/>
    </source>
</evidence>
<accession>A0A1G8L2G0</accession>
<keyword evidence="1" id="KW-0472">Membrane</keyword>
<keyword evidence="2" id="KW-0813">Transport</keyword>
<name>A0A1G8L2G0_9BACI</name>
<dbReference type="STRING" id="930129.SAMN05216352_108121"/>
<keyword evidence="1" id="KW-0812">Transmembrane</keyword>
<dbReference type="SUPFAM" id="SSF81324">
    <property type="entry name" value="Voltage-gated potassium channels"/>
    <property type="match status" value="1"/>
</dbReference>
<feature type="transmembrane region" description="Helical" evidence="1">
    <location>
        <begin position="38"/>
        <end position="57"/>
    </location>
</feature>
<feature type="transmembrane region" description="Helical" evidence="1">
    <location>
        <begin position="173"/>
        <end position="198"/>
    </location>
</feature>
<feature type="transmembrane region" description="Helical" evidence="1">
    <location>
        <begin position="144"/>
        <end position="161"/>
    </location>
</feature>
<evidence type="ECO:0000313" key="3">
    <source>
        <dbReference type="Proteomes" id="UP000199017"/>
    </source>
</evidence>
<keyword evidence="2" id="KW-0406">Ion transport</keyword>
<keyword evidence="2" id="KW-0407">Ion channel</keyword>
<dbReference type="Gene3D" id="1.10.287.70">
    <property type="match status" value="1"/>
</dbReference>
<dbReference type="Proteomes" id="UP000199017">
    <property type="component" value="Unassembled WGS sequence"/>
</dbReference>
<gene>
    <name evidence="2" type="ORF">SAMN05216352_108121</name>
</gene>
<reference evidence="2 3" key="1">
    <citation type="submission" date="2016-10" db="EMBL/GenBank/DDBJ databases">
        <authorList>
            <person name="de Groot N.N."/>
        </authorList>
    </citation>
    <scope>NUCLEOTIDE SEQUENCE [LARGE SCALE GENOMIC DNA]</scope>
    <source>
        <strain evidence="3">P4B,CCM 7963,CECT 7998,DSM 25260,IBRC-M 10614,KCTC 13821</strain>
    </source>
</reference>
<protein>
    <submittedName>
        <fullName evidence="2">Voltage-gated potassium channel</fullName>
    </submittedName>
</protein>
<feature type="transmembrane region" description="Helical" evidence="1">
    <location>
        <begin position="12"/>
        <end position="32"/>
    </location>
</feature>
<dbReference type="GO" id="GO:0034220">
    <property type="term" value="P:monoatomic ion transmembrane transport"/>
    <property type="evidence" value="ECO:0007669"/>
    <property type="project" value="UniProtKB-KW"/>
</dbReference>